<accession>X1CL44</accession>
<organism evidence="1">
    <name type="scientific">marine sediment metagenome</name>
    <dbReference type="NCBI Taxonomy" id="412755"/>
    <lineage>
        <taxon>unclassified sequences</taxon>
        <taxon>metagenomes</taxon>
        <taxon>ecological metagenomes</taxon>
    </lineage>
</organism>
<name>X1CL44_9ZZZZ</name>
<gene>
    <name evidence="1" type="ORF">S01H4_28392</name>
</gene>
<dbReference type="EMBL" id="BART01014108">
    <property type="protein sequence ID" value="GAG84936.1"/>
    <property type="molecule type" value="Genomic_DNA"/>
</dbReference>
<evidence type="ECO:0000313" key="1">
    <source>
        <dbReference type="EMBL" id="GAG84936.1"/>
    </source>
</evidence>
<sequence length="92" mass="9713">MGKGMFKGIRIGAGLGMGLGAWMLAKTAWDNRHDVNAAAINVVNKMVGYNLRDGTFDYKQATAGMTMLAGVGVSYLAAKTGVNRYTPTGINL</sequence>
<proteinExistence type="predicted"/>
<protein>
    <submittedName>
        <fullName evidence="1">Uncharacterized protein</fullName>
    </submittedName>
</protein>
<reference evidence="1" key="1">
    <citation type="journal article" date="2014" name="Front. Microbiol.">
        <title>High frequency of phylogenetically diverse reductive dehalogenase-homologous genes in deep subseafloor sedimentary metagenomes.</title>
        <authorList>
            <person name="Kawai M."/>
            <person name="Futagami T."/>
            <person name="Toyoda A."/>
            <person name="Takaki Y."/>
            <person name="Nishi S."/>
            <person name="Hori S."/>
            <person name="Arai W."/>
            <person name="Tsubouchi T."/>
            <person name="Morono Y."/>
            <person name="Uchiyama I."/>
            <person name="Ito T."/>
            <person name="Fujiyama A."/>
            <person name="Inagaki F."/>
            <person name="Takami H."/>
        </authorList>
    </citation>
    <scope>NUCLEOTIDE SEQUENCE</scope>
    <source>
        <strain evidence="1">Expedition CK06-06</strain>
    </source>
</reference>
<comment type="caution">
    <text evidence="1">The sequence shown here is derived from an EMBL/GenBank/DDBJ whole genome shotgun (WGS) entry which is preliminary data.</text>
</comment>
<dbReference type="AlphaFoldDB" id="X1CL44"/>